<protein>
    <submittedName>
        <fullName evidence="5">Elongation factor P</fullName>
    </submittedName>
</protein>
<organism evidence="5 6">
    <name type="scientific">Chlorella sorokiniana</name>
    <name type="common">Freshwater green alga</name>
    <dbReference type="NCBI Taxonomy" id="3076"/>
    <lineage>
        <taxon>Eukaryota</taxon>
        <taxon>Viridiplantae</taxon>
        <taxon>Chlorophyta</taxon>
        <taxon>core chlorophytes</taxon>
        <taxon>Trebouxiophyceae</taxon>
        <taxon>Chlorellales</taxon>
        <taxon>Chlorellaceae</taxon>
        <taxon>Chlorella clade</taxon>
        <taxon>Chlorella</taxon>
    </lineage>
</organism>
<dbReference type="CDD" id="cd05794">
    <property type="entry name" value="S1_EF-P_repeat_2"/>
    <property type="match status" value="1"/>
</dbReference>
<feature type="chain" id="PRO_5015135678" evidence="2">
    <location>
        <begin position="26"/>
        <end position="230"/>
    </location>
</feature>
<dbReference type="Pfam" id="PF09285">
    <property type="entry name" value="Elong-fact-P_C"/>
    <property type="match status" value="1"/>
</dbReference>
<evidence type="ECO:0000313" key="6">
    <source>
        <dbReference type="Proteomes" id="UP000239899"/>
    </source>
</evidence>
<dbReference type="OrthoDB" id="10259892at2759"/>
<dbReference type="SUPFAM" id="SSF50104">
    <property type="entry name" value="Translation proteins SH3-like domain"/>
    <property type="match status" value="1"/>
</dbReference>
<dbReference type="SUPFAM" id="SSF50249">
    <property type="entry name" value="Nucleic acid-binding proteins"/>
    <property type="match status" value="2"/>
</dbReference>
<evidence type="ECO:0000259" key="4">
    <source>
        <dbReference type="SMART" id="SM01185"/>
    </source>
</evidence>
<evidence type="ECO:0000259" key="3">
    <source>
        <dbReference type="SMART" id="SM00841"/>
    </source>
</evidence>
<dbReference type="Proteomes" id="UP000239899">
    <property type="component" value="Unassembled WGS sequence"/>
</dbReference>
<dbReference type="CDD" id="cd04470">
    <property type="entry name" value="S1_EF-P_repeat_1"/>
    <property type="match status" value="1"/>
</dbReference>
<keyword evidence="2" id="KW-0732">Signal</keyword>
<evidence type="ECO:0000256" key="1">
    <source>
        <dbReference type="ARBA" id="ARBA00009479"/>
    </source>
</evidence>
<gene>
    <name evidence="5" type="ORF">C2E21_1445</name>
</gene>
<sequence length="230" mass="25428">MQRSVQQLLSLRALLCGAAQPLGEAVVYGQTLPSLSQALQQLRGIKKQANELRVGNVIEHNGKLLQVVSLQNRAMGRQLGNVNFELRDIITKAKHPAKFRPYDMVEYVRLEGRKFQCLYTEGSQVHCMDPETYEQLAVDTDLFGEASDFLKEGLEVTLNFHKDEAVTGEVPGQMSLQVVEAAPTMKGETAAPSYKRAVVEGGIEIQVPPFVQAGDSVVVDTVERTFVRRG</sequence>
<dbReference type="FunFam" id="2.40.50.140:FF:000004">
    <property type="entry name" value="Elongation factor P"/>
    <property type="match status" value="1"/>
</dbReference>
<feature type="signal peptide" evidence="2">
    <location>
        <begin position="1"/>
        <end position="25"/>
    </location>
</feature>
<accession>A0A2P6U0N7</accession>
<dbReference type="GO" id="GO:0043043">
    <property type="term" value="P:peptide biosynthetic process"/>
    <property type="evidence" value="ECO:0007669"/>
    <property type="project" value="InterPro"/>
</dbReference>
<dbReference type="Gene3D" id="2.40.50.140">
    <property type="entry name" value="Nucleic acid-binding proteins"/>
    <property type="match status" value="2"/>
</dbReference>
<dbReference type="InterPro" id="IPR013185">
    <property type="entry name" value="Transl_elong_KOW-like"/>
</dbReference>
<evidence type="ECO:0000313" key="5">
    <source>
        <dbReference type="EMBL" id="PRW59876.1"/>
    </source>
</evidence>
<dbReference type="InterPro" id="IPR014722">
    <property type="entry name" value="Rib_uL2_dom2"/>
</dbReference>
<comment type="similarity">
    <text evidence="1">Belongs to the elongation factor P family.</text>
</comment>
<feature type="domain" description="Elongation factor P C-terminal" evidence="3">
    <location>
        <begin position="174"/>
        <end position="229"/>
    </location>
</feature>
<dbReference type="Gene3D" id="2.30.30.30">
    <property type="match status" value="1"/>
</dbReference>
<keyword evidence="5" id="KW-0648">Protein biosynthesis</keyword>
<dbReference type="SMART" id="SM00841">
    <property type="entry name" value="Elong-fact-P_C"/>
    <property type="match status" value="1"/>
</dbReference>
<dbReference type="InterPro" id="IPR020599">
    <property type="entry name" value="Transl_elong_fac_P/YeiP"/>
</dbReference>
<proteinExistence type="inferred from homology"/>
<reference evidence="5 6" key="1">
    <citation type="journal article" date="2018" name="Plant J.">
        <title>Genome sequences of Chlorella sorokiniana UTEX 1602 and Micractinium conductrix SAG 241.80: implications to maltose excretion by a green alga.</title>
        <authorList>
            <person name="Arriola M.B."/>
            <person name="Velmurugan N."/>
            <person name="Zhang Y."/>
            <person name="Plunkett M.H."/>
            <person name="Hondzo H."/>
            <person name="Barney B.M."/>
        </authorList>
    </citation>
    <scope>NUCLEOTIDE SEQUENCE [LARGE SCALE GENOMIC DNA]</scope>
    <source>
        <strain evidence="6">UTEX 1602</strain>
    </source>
</reference>
<dbReference type="InterPro" id="IPR001059">
    <property type="entry name" value="Transl_elong_P/YeiP_cen"/>
</dbReference>
<dbReference type="GO" id="GO:0003746">
    <property type="term" value="F:translation elongation factor activity"/>
    <property type="evidence" value="ECO:0007669"/>
    <property type="project" value="UniProtKB-KW"/>
</dbReference>
<dbReference type="InterPro" id="IPR008991">
    <property type="entry name" value="Translation_prot_SH3-like_sf"/>
</dbReference>
<dbReference type="InterPro" id="IPR015365">
    <property type="entry name" value="Elong-fact-P_C"/>
</dbReference>
<dbReference type="AlphaFoldDB" id="A0A2P6U0N7"/>
<dbReference type="STRING" id="3076.A0A2P6U0N7"/>
<dbReference type="Pfam" id="PF01132">
    <property type="entry name" value="EFP"/>
    <property type="match status" value="1"/>
</dbReference>
<dbReference type="InterPro" id="IPR013852">
    <property type="entry name" value="Transl_elong_P/YeiP_CS"/>
</dbReference>
<dbReference type="EMBL" id="LHPG02000003">
    <property type="protein sequence ID" value="PRW59876.1"/>
    <property type="molecule type" value="Genomic_DNA"/>
</dbReference>
<dbReference type="PANTHER" id="PTHR30053:SF14">
    <property type="entry name" value="TRANSLATION ELONGATION FACTOR KOW-LIKE DOMAIN-CONTAINING PROTEIN"/>
    <property type="match status" value="1"/>
</dbReference>
<dbReference type="NCBIfam" id="NF001810">
    <property type="entry name" value="PRK00529.1"/>
    <property type="match status" value="1"/>
</dbReference>
<dbReference type="Pfam" id="PF08207">
    <property type="entry name" value="EFP_N"/>
    <property type="match status" value="1"/>
</dbReference>
<comment type="caution">
    <text evidence="5">The sequence shown here is derived from an EMBL/GenBank/DDBJ whole genome shotgun (WGS) entry which is preliminary data.</text>
</comment>
<dbReference type="FunFam" id="2.40.50.140:FF:000009">
    <property type="entry name" value="Elongation factor P"/>
    <property type="match status" value="1"/>
</dbReference>
<dbReference type="PROSITE" id="PS01275">
    <property type="entry name" value="EFP"/>
    <property type="match status" value="1"/>
</dbReference>
<dbReference type="InterPro" id="IPR012340">
    <property type="entry name" value="NA-bd_OB-fold"/>
</dbReference>
<keyword evidence="6" id="KW-1185">Reference proteome</keyword>
<dbReference type="SMART" id="SM01185">
    <property type="entry name" value="EFP"/>
    <property type="match status" value="1"/>
</dbReference>
<keyword evidence="5" id="KW-0251">Elongation factor</keyword>
<dbReference type="GO" id="GO:0005829">
    <property type="term" value="C:cytosol"/>
    <property type="evidence" value="ECO:0007669"/>
    <property type="project" value="UniProtKB-ARBA"/>
</dbReference>
<name>A0A2P6U0N7_CHLSO</name>
<dbReference type="PANTHER" id="PTHR30053">
    <property type="entry name" value="ELONGATION FACTOR P"/>
    <property type="match status" value="1"/>
</dbReference>
<feature type="domain" description="Translation elongation factor P/YeiP central" evidence="4">
    <location>
        <begin position="112"/>
        <end position="166"/>
    </location>
</feature>
<evidence type="ECO:0000256" key="2">
    <source>
        <dbReference type="SAM" id="SignalP"/>
    </source>
</evidence>